<evidence type="ECO:0000256" key="1">
    <source>
        <dbReference type="SAM" id="MobiDB-lite"/>
    </source>
</evidence>
<evidence type="ECO:0000313" key="2">
    <source>
        <dbReference type="EMBL" id="NYH85492.1"/>
    </source>
</evidence>
<proteinExistence type="predicted"/>
<reference evidence="3 4" key="1">
    <citation type="submission" date="2016-10" db="EMBL/GenBank/DDBJ databases">
        <authorList>
            <person name="de Groot N.N."/>
        </authorList>
    </citation>
    <scope>NUCLEOTIDE SEQUENCE [LARGE SCALE GENOMIC DNA]</scope>
    <source>
        <strain evidence="3 4">CPCC 202808</strain>
    </source>
</reference>
<feature type="region of interest" description="Disordered" evidence="1">
    <location>
        <begin position="1"/>
        <end position="72"/>
    </location>
</feature>
<name>A0A1I2NPQ6_9ACTN</name>
<dbReference type="EMBL" id="FOOI01000003">
    <property type="protein sequence ID" value="SFG03657.1"/>
    <property type="molecule type" value="Genomic_DNA"/>
</dbReference>
<gene>
    <name evidence="2" type="ORF">FHR37_004343</name>
    <name evidence="3" type="ORF">SAMN05421678_103400</name>
</gene>
<dbReference type="AlphaFoldDB" id="A0A1I2NPQ6"/>
<reference evidence="2 5" key="2">
    <citation type="submission" date="2020-07" db="EMBL/GenBank/DDBJ databases">
        <title>Sequencing the genomes of 1000 actinobacteria strains.</title>
        <authorList>
            <person name="Klenk H.-P."/>
        </authorList>
    </citation>
    <scope>NUCLEOTIDE SEQUENCE [LARGE SCALE GENOMIC DNA]</scope>
    <source>
        <strain evidence="2 5">DSM 45117</strain>
    </source>
</reference>
<sequence>MTDEPRRDSQDKSRWAKEGATPGEDPRDIDEEQITPEYVRRLQERRQVTHPQPESEDEMGTSSSTNDPTERT</sequence>
<evidence type="ECO:0000313" key="4">
    <source>
        <dbReference type="Proteomes" id="UP000199052"/>
    </source>
</evidence>
<feature type="compositionally biased region" description="Basic and acidic residues" evidence="1">
    <location>
        <begin position="38"/>
        <end position="47"/>
    </location>
</feature>
<evidence type="ECO:0000313" key="3">
    <source>
        <dbReference type="EMBL" id="SFG03657.1"/>
    </source>
</evidence>
<dbReference type="Proteomes" id="UP000199052">
    <property type="component" value="Unassembled WGS sequence"/>
</dbReference>
<evidence type="ECO:0000313" key="5">
    <source>
        <dbReference type="Proteomes" id="UP000533017"/>
    </source>
</evidence>
<dbReference type="STRING" id="504797.SAMN05421678_103400"/>
<dbReference type="RefSeq" id="WP_092882372.1">
    <property type="nucleotide sequence ID" value="NZ_FOOI01000003.1"/>
</dbReference>
<keyword evidence="5" id="KW-1185">Reference proteome</keyword>
<dbReference type="EMBL" id="JACBZA010000001">
    <property type="protein sequence ID" value="NYH85492.1"/>
    <property type="molecule type" value="Genomic_DNA"/>
</dbReference>
<accession>A0A1I2NPQ6</accession>
<protein>
    <submittedName>
        <fullName evidence="3">Uncharacterized protein</fullName>
    </submittedName>
</protein>
<organism evidence="3 4">
    <name type="scientific">Actinopolymorpha cephalotaxi</name>
    <dbReference type="NCBI Taxonomy" id="504797"/>
    <lineage>
        <taxon>Bacteria</taxon>
        <taxon>Bacillati</taxon>
        <taxon>Actinomycetota</taxon>
        <taxon>Actinomycetes</taxon>
        <taxon>Propionibacteriales</taxon>
        <taxon>Actinopolymorphaceae</taxon>
        <taxon>Actinopolymorpha</taxon>
    </lineage>
</organism>
<feature type="compositionally biased region" description="Polar residues" evidence="1">
    <location>
        <begin position="60"/>
        <end position="72"/>
    </location>
</feature>
<dbReference type="Proteomes" id="UP000533017">
    <property type="component" value="Unassembled WGS sequence"/>
</dbReference>
<dbReference type="OrthoDB" id="5193120at2"/>
<feature type="compositionally biased region" description="Basic and acidic residues" evidence="1">
    <location>
        <begin position="1"/>
        <end position="17"/>
    </location>
</feature>